<gene>
    <name evidence="2" type="ORF">F9L04_08745</name>
    <name evidence="3" type="ORF">F9L06_20295</name>
    <name evidence="4" type="ORF">IH622_16670</name>
</gene>
<feature type="region of interest" description="Disordered" evidence="1">
    <location>
        <begin position="33"/>
        <end position="55"/>
    </location>
</feature>
<dbReference type="Proteomes" id="UP000441102">
    <property type="component" value="Unassembled WGS sequence"/>
</dbReference>
<name>A0A011T5V5_BRUAN</name>
<proteinExistence type="predicted"/>
<protein>
    <submittedName>
        <fullName evidence="3">Hydrolase</fullName>
    </submittedName>
</protein>
<dbReference type="SMR" id="A0A011T5V5"/>
<dbReference type="GeneID" id="57308542"/>
<evidence type="ECO:0000313" key="3">
    <source>
        <dbReference type="EMBL" id="KAB2793268.1"/>
    </source>
</evidence>
<feature type="compositionally biased region" description="Basic and acidic residues" evidence="1">
    <location>
        <begin position="35"/>
        <end position="45"/>
    </location>
</feature>
<reference evidence="4" key="2">
    <citation type="submission" date="2020-09" db="EMBL/GenBank/DDBJ databases">
        <authorList>
            <person name="Dalcin Martins P."/>
        </authorList>
    </citation>
    <scope>NUCLEOTIDE SEQUENCE</scope>
    <source>
        <strain evidence="4">MAG47</strain>
    </source>
</reference>
<comment type="caution">
    <text evidence="3">The sequence shown here is derived from an EMBL/GenBank/DDBJ whole genome shotgun (WGS) entry which is preliminary data.</text>
</comment>
<organism evidence="3 5">
    <name type="scientific">Brucella anthropi</name>
    <name type="common">Ochrobactrum anthropi</name>
    <dbReference type="NCBI Taxonomy" id="529"/>
    <lineage>
        <taxon>Bacteria</taxon>
        <taxon>Pseudomonadati</taxon>
        <taxon>Pseudomonadota</taxon>
        <taxon>Alphaproteobacteria</taxon>
        <taxon>Hyphomicrobiales</taxon>
        <taxon>Brucellaceae</taxon>
        <taxon>Brucella/Ochrobactrum group</taxon>
        <taxon>Brucella</taxon>
    </lineage>
</organism>
<dbReference type="EMBL" id="WBWS01000007">
    <property type="protein sequence ID" value="KAB2771062.1"/>
    <property type="molecule type" value="Genomic_DNA"/>
</dbReference>
<reference evidence="5 6" key="1">
    <citation type="submission" date="2019-09" db="EMBL/GenBank/DDBJ databases">
        <title>Taxonomic organization of the family Brucellaceae based on a phylogenomic approach.</title>
        <authorList>
            <person name="Leclercq S."/>
            <person name="Cloeckaert A."/>
            <person name="Zygmunt M.S."/>
        </authorList>
    </citation>
    <scope>NUCLEOTIDE SEQUENCE [LARGE SCALE GENOMIC DNA]</scope>
    <source>
        <strain evidence="3 5">CCUG 34461</strain>
        <strain evidence="2 6">LMG 3313</strain>
    </source>
</reference>
<evidence type="ECO:0000313" key="4">
    <source>
        <dbReference type="EMBL" id="MBE0562441.1"/>
    </source>
</evidence>
<dbReference type="KEGG" id="oah:DR92_2089"/>
<sequence length="55" mass="6208">MSKSELQPRQDRLVDKYREIGPAVLVAALLNATRRSSDGRNDNRRRSILAVKKTG</sequence>
<evidence type="ECO:0000313" key="6">
    <source>
        <dbReference type="Proteomes" id="UP000481876"/>
    </source>
</evidence>
<evidence type="ECO:0000313" key="2">
    <source>
        <dbReference type="EMBL" id="KAB2771062.1"/>
    </source>
</evidence>
<evidence type="ECO:0000256" key="1">
    <source>
        <dbReference type="SAM" id="MobiDB-lite"/>
    </source>
</evidence>
<dbReference type="EMBL" id="JACZKO010000041">
    <property type="protein sequence ID" value="MBE0562441.1"/>
    <property type="molecule type" value="Genomic_DNA"/>
</dbReference>
<dbReference type="AlphaFoldDB" id="A0A011T5V5"/>
<dbReference type="Proteomes" id="UP000481876">
    <property type="component" value="Unassembled WGS sequence"/>
</dbReference>
<dbReference type="GO" id="GO:0016787">
    <property type="term" value="F:hydrolase activity"/>
    <property type="evidence" value="ECO:0007669"/>
    <property type="project" value="UniProtKB-KW"/>
</dbReference>
<accession>A0A011T5V5</accession>
<dbReference type="Proteomes" id="UP000642265">
    <property type="component" value="Unassembled WGS sequence"/>
</dbReference>
<keyword evidence="3" id="KW-0378">Hydrolase</keyword>
<evidence type="ECO:0000313" key="5">
    <source>
        <dbReference type="Proteomes" id="UP000441102"/>
    </source>
</evidence>
<reference evidence="4" key="3">
    <citation type="submission" date="2020-10" db="EMBL/GenBank/DDBJ databases">
        <title>Enrichment of novel Verrucomicrobia, Bacteroidetes and Krumholzibacteria in an oxygen-limited, methane- and iron-fed bioreactor inoculated with Bothnian Sea sediments.</title>
        <authorList>
            <person name="Martins P.D."/>
            <person name="de Jong A."/>
            <person name="Lenstra W.K."/>
            <person name="van Helmond N.A.G.M."/>
            <person name="Slomp C.P."/>
            <person name="Jetten M.S.M."/>
            <person name="Welte C.U."/>
            <person name="Rasigraf O."/>
        </authorList>
    </citation>
    <scope>NUCLEOTIDE SEQUENCE</scope>
    <source>
        <strain evidence="4">MAG47</strain>
    </source>
</reference>
<dbReference type="EMBL" id="WBWX01000009">
    <property type="protein sequence ID" value="KAB2793268.1"/>
    <property type="molecule type" value="Genomic_DNA"/>
</dbReference>
<dbReference type="RefSeq" id="WP_010661656.1">
    <property type="nucleotide sequence ID" value="NZ_CP008820.1"/>
</dbReference>